<reference evidence="6 7" key="2">
    <citation type="submission" date="2018-06" db="EMBL/GenBank/DDBJ databases">
        <title>Marinobactersediminissp. nov, a moderately halophilic bacterium isolated from marine solar saltern.</title>
        <authorList>
            <person name="Zhang Y."/>
        </authorList>
    </citation>
    <scope>NUCLEOTIDE SEQUENCE [LARGE SCALE GENOMIC DNA]</scope>
    <source>
        <strain evidence="6 7">F01</strain>
    </source>
</reference>
<comment type="caution">
    <text evidence="6">The sequence shown here is derived from an EMBL/GenBank/DDBJ whole genome shotgun (WGS) entry which is preliminary data.</text>
</comment>
<keyword evidence="7" id="KW-1185">Reference proteome</keyword>
<evidence type="ECO:0000256" key="2">
    <source>
        <dbReference type="ARBA" id="ARBA00023054"/>
    </source>
</evidence>
<dbReference type="Pfam" id="PF25989">
    <property type="entry name" value="YknX_C"/>
    <property type="match status" value="1"/>
</dbReference>
<dbReference type="OrthoDB" id="9791520at2"/>
<gene>
    <name evidence="6" type="ORF">DIT71_12650</name>
</gene>
<feature type="domain" description="YknX-like C-terminal permuted SH3-like" evidence="5">
    <location>
        <begin position="333"/>
        <end position="400"/>
    </location>
</feature>
<feature type="transmembrane region" description="Helical" evidence="4">
    <location>
        <begin position="12"/>
        <end position="29"/>
    </location>
</feature>
<comment type="subcellular location">
    <subcellularLocation>
        <location evidence="1">Cell envelope</location>
    </subcellularLocation>
</comment>
<dbReference type="GO" id="GO:0030313">
    <property type="term" value="C:cell envelope"/>
    <property type="evidence" value="ECO:0007669"/>
    <property type="project" value="UniProtKB-SubCell"/>
</dbReference>
<evidence type="ECO:0000256" key="4">
    <source>
        <dbReference type="SAM" id="Phobius"/>
    </source>
</evidence>
<dbReference type="SUPFAM" id="SSF111369">
    <property type="entry name" value="HlyD-like secretion proteins"/>
    <property type="match status" value="1"/>
</dbReference>
<proteinExistence type="predicted"/>
<dbReference type="EMBL" id="QFWX01000005">
    <property type="protein sequence ID" value="PXX90340.1"/>
    <property type="molecule type" value="Genomic_DNA"/>
</dbReference>
<dbReference type="PANTHER" id="PTHR32347">
    <property type="entry name" value="EFFLUX SYSTEM COMPONENT YKNX-RELATED"/>
    <property type="match status" value="1"/>
</dbReference>
<accession>A0A2V3ZJ25</accession>
<evidence type="ECO:0000259" key="5">
    <source>
        <dbReference type="Pfam" id="PF25989"/>
    </source>
</evidence>
<dbReference type="Gene3D" id="2.40.420.20">
    <property type="match status" value="1"/>
</dbReference>
<keyword evidence="2 3" id="KW-0175">Coiled coil</keyword>
<dbReference type="Proteomes" id="UP000253987">
    <property type="component" value="Unassembled WGS sequence"/>
</dbReference>
<name>A0A2V3ZJ25_9GAMM</name>
<reference evidence="7" key="1">
    <citation type="submission" date="2018-05" db="EMBL/GenBank/DDBJ databases">
        <authorList>
            <person name="Lu D."/>
        </authorList>
    </citation>
    <scope>NUCLEOTIDE SEQUENCE [LARGE SCALE GENOMIC DNA]</scope>
    <source>
        <strain evidence="7">F01</strain>
    </source>
</reference>
<dbReference type="Gene3D" id="2.40.50.100">
    <property type="match status" value="1"/>
</dbReference>
<dbReference type="RefSeq" id="WP_114613582.1">
    <property type="nucleotide sequence ID" value="NZ_QFWX01000005.1"/>
</dbReference>
<evidence type="ECO:0000313" key="7">
    <source>
        <dbReference type="Proteomes" id="UP000253987"/>
    </source>
</evidence>
<evidence type="ECO:0000313" key="6">
    <source>
        <dbReference type="EMBL" id="PXX90340.1"/>
    </source>
</evidence>
<protein>
    <submittedName>
        <fullName evidence="6">RND transporter</fullName>
    </submittedName>
</protein>
<keyword evidence="4" id="KW-0472">Membrane</keyword>
<dbReference type="AlphaFoldDB" id="A0A2V3ZJ25"/>
<sequence length="402" mass="43899">MVEGKRIAGKWLFWSVLGALAIVVLAYILRPEPVWVDLATVQRGPMEVTILEEGKTRVKDRYVVSSPVTGYLQRVELDVGDRVIPGELLTEVDPMPVSVLDARSRAEAEARVEAARSALNSIRQKTQAAEADAELAETEYQRLLTLDRADFVSDERLQQARSTAARNQAILRSARFDEEVAAHELEAARTRLEISATRSEGEQPAERLAVRSPVSGSVLGLLRKSEGVIQAGEPILELGDPGALEVVVDVLSFDAVKLEPGVKARLNGWGGTPLGAVVRRVEPVGFEDISALGVEEQRVRVIADMVTPRENWEMLGDGYRVDAEFILWQSADVLQVPASAIFQSAGQPSVFLVDNELAVIRAVKTGRSNGLMTAVESGLNEGDQVVRHPGRELSDGDRIRSR</sequence>
<keyword evidence="4" id="KW-0812">Transmembrane</keyword>
<feature type="coiled-coil region" evidence="3">
    <location>
        <begin position="105"/>
        <end position="139"/>
    </location>
</feature>
<evidence type="ECO:0000256" key="1">
    <source>
        <dbReference type="ARBA" id="ARBA00004196"/>
    </source>
</evidence>
<evidence type="ECO:0000256" key="3">
    <source>
        <dbReference type="SAM" id="Coils"/>
    </source>
</evidence>
<dbReference type="InterPro" id="IPR058637">
    <property type="entry name" value="YknX-like_C"/>
</dbReference>
<organism evidence="6 7">
    <name type="scientific">Marinobacter vulgaris</name>
    <dbReference type="NCBI Taxonomy" id="1928331"/>
    <lineage>
        <taxon>Bacteria</taxon>
        <taxon>Pseudomonadati</taxon>
        <taxon>Pseudomonadota</taxon>
        <taxon>Gammaproteobacteria</taxon>
        <taxon>Pseudomonadales</taxon>
        <taxon>Marinobacteraceae</taxon>
        <taxon>Marinobacter</taxon>
    </lineage>
</organism>
<dbReference type="InterPro" id="IPR050465">
    <property type="entry name" value="UPF0194_transport"/>
</dbReference>
<dbReference type="PANTHER" id="PTHR32347:SF29">
    <property type="entry name" value="UPF0194 MEMBRANE PROTEIN YBHG"/>
    <property type="match status" value="1"/>
</dbReference>
<keyword evidence="4" id="KW-1133">Transmembrane helix</keyword>
<dbReference type="Gene3D" id="1.10.287.470">
    <property type="entry name" value="Helix hairpin bin"/>
    <property type="match status" value="1"/>
</dbReference>